<dbReference type="PROSITE" id="PS51007">
    <property type="entry name" value="CYTC"/>
    <property type="match status" value="2"/>
</dbReference>
<dbReference type="Pfam" id="PF21419">
    <property type="entry name" value="RoxA-like_Cyt-c"/>
    <property type="match status" value="1"/>
</dbReference>
<feature type="binding site" description="covalent" evidence="8">
    <location>
        <position position="243"/>
    </location>
    <ligand>
        <name>heme c</name>
        <dbReference type="ChEBI" id="CHEBI:61717"/>
        <label>2</label>
    </ligand>
</feature>
<evidence type="ECO:0000256" key="1">
    <source>
        <dbReference type="ARBA" id="ARBA00004418"/>
    </source>
</evidence>
<sequence length="384" mass="42113">MRRGLFTLLIILTVSGSVSAYEQDANADTPHPGVILNPQELSTVLSHGPWPPAARNDPANRVSGNKTAIELGRQLFFSPLLSADKKTSCASCHSPEHAFASGTAIDDGKFTLDRNTQSLINVKFHRWFGWDGRNDNLWAQSIRPITLSAEMNLPAEAIREVADHTAFKQSYNTLFGDTAQQDDTLILVNIGKALAAFQETLISDRTTFDDFRDAVAEQDWQAAAHYPKTAQRGLSLFMDRGRCIFCHSGALFSNGEFHDAGVPYFIRPGVVDAGRHLGIEALKTSAFTLDGDYTDDPDKTGAWAVKKVARLHANFGAFRVPSLRGVANTAPYMHNGSLATLEAVVEHYSDIDMERLHVDGEAILRPLGLTDEEISDLVAFLESL</sequence>
<keyword evidence="4 10" id="KW-0732">Signal</keyword>
<proteinExistence type="predicted"/>
<dbReference type="PANTHER" id="PTHR30600">
    <property type="entry name" value="CYTOCHROME C PEROXIDASE-RELATED"/>
    <property type="match status" value="1"/>
</dbReference>
<feature type="binding site" description="covalent" evidence="8">
    <location>
        <position position="92"/>
    </location>
    <ligand>
        <name>heme c</name>
        <dbReference type="ChEBI" id="CHEBI:61717"/>
        <label>1</label>
    </ligand>
</feature>
<feature type="binding site" description="covalent" evidence="8">
    <location>
        <position position="89"/>
    </location>
    <ligand>
        <name>heme c</name>
        <dbReference type="ChEBI" id="CHEBI:61717"/>
        <label>1</label>
    </ligand>
</feature>
<evidence type="ECO:0000256" key="4">
    <source>
        <dbReference type="ARBA" id="ARBA00022729"/>
    </source>
</evidence>
<feature type="chain" id="PRO_5027655120" evidence="10">
    <location>
        <begin position="21"/>
        <end position="384"/>
    </location>
</feature>
<dbReference type="PANTHER" id="PTHR30600:SF10">
    <property type="entry name" value="BLL6722 PROTEIN"/>
    <property type="match status" value="1"/>
</dbReference>
<dbReference type="InterPro" id="IPR026259">
    <property type="entry name" value="MauG/Cytc_peroxidase"/>
</dbReference>
<dbReference type="InterPro" id="IPR051395">
    <property type="entry name" value="Cytochrome_c_Peroxidase/MauG"/>
</dbReference>
<keyword evidence="5" id="KW-0574">Periplasm</keyword>
<evidence type="ECO:0000259" key="11">
    <source>
        <dbReference type="PROSITE" id="PS51007"/>
    </source>
</evidence>
<evidence type="ECO:0000256" key="6">
    <source>
        <dbReference type="ARBA" id="ARBA00023002"/>
    </source>
</evidence>
<evidence type="ECO:0000256" key="5">
    <source>
        <dbReference type="ARBA" id="ARBA00022764"/>
    </source>
</evidence>
<evidence type="ECO:0000256" key="2">
    <source>
        <dbReference type="ARBA" id="ARBA00022617"/>
    </source>
</evidence>
<evidence type="ECO:0000256" key="10">
    <source>
        <dbReference type="SAM" id="SignalP"/>
    </source>
</evidence>
<dbReference type="GO" id="GO:0009055">
    <property type="term" value="F:electron transfer activity"/>
    <property type="evidence" value="ECO:0007669"/>
    <property type="project" value="InterPro"/>
</dbReference>
<feature type="domain" description="Cytochrome c" evidence="11">
    <location>
        <begin position="228"/>
        <end position="384"/>
    </location>
</feature>
<dbReference type="SUPFAM" id="SSF46626">
    <property type="entry name" value="Cytochrome c"/>
    <property type="match status" value="2"/>
</dbReference>
<dbReference type="Gene3D" id="1.10.760.10">
    <property type="entry name" value="Cytochrome c-like domain"/>
    <property type="match status" value="2"/>
</dbReference>
<evidence type="ECO:0000313" key="12">
    <source>
        <dbReference type="EMBL" id="CAA6818704.1"/>
    </source>
</evidence>
<evidence type="ECO:0000256" key="9">
    <source>
        <dbReference type="PIRSR" id="PIRSR000294-2"/>
    </source>
</evidence>
<comment type="cofactor">
    <cofactor evidence="8">
        <name>heme</name>
        <dbReference type="ChEBI" id="CHEBI:30413"/>
    </cofactor>
    <text evidence="8">Binds 2 heme groups.</text>
</comment>
<name>A0A6S6THA6_9GAMM</name>
<feature type="binding site" description="axial binding residue" evidence="9">
    <location>
        <position position="93"/>
    </location>
    <ligand>
        <name>heme c</name>
        <dbReference type="ChEBI" id="CHEBI:61717"/>
        <label>1</label>
    </ligand>
    <ligandPart>
        <name>Fe</name>
        <dbReference type="ChEBI" id="CHEBI:18248"/>
    </ligandPart>
</feature>
<protein>
    <submittedName>
        <fullName evidence="12">Cytochrome c551 peroxidase (EC)</fullName>
        <ecNumber evidence="12">1.11.1.5</ecNumber>
    </submittedName>
</protein>
<accession>A0A6S6THA6</accession>
<evidence type="ECO:0000256" key="8">
    <source>
        <dbReference type="PIRSR" id="PIRSR000294-1"/>
    </source>
</evidence>
<feature type="binding site" description="axial binding residue" evidence="9">
    <location>
        <position position="247"/>
    </location>
    <ligand>
        <name>heme c</name>
        <dbReference type="ChEBI" id="CHEBI:61717"/>
        <label>2</label>
    </ligand>
    <ligandPart>
        <name>Fe</name>
        <dbReference type="ChEBI" id="CHEBI:18248"/>
    </ligandPart>
</feature>
<dbReference type="GO" id="GO:0020037">
    <property type="term" value="F:heme binding"/>
    <property type="evidence" value="ECO:0007669"/>
    <property type="project" value="InterPro"/>
</dbReference>
<gene>
    <name evidence="12" type="ORF">HELGO_WM38278</name>
</gene>
<dbReference type="GO" id="GO:0004130">
    <property type="term" value="F:cytochrome-c peroxidase activity"/>
    <property type="evidence" value="ECO:0007669"/>
    <property type="project" value="UniProtKB-EC"/>
</dbReference>
<keyword evidence="7 9" id="KW-0408">Iron</keyword>
<dbReference type="EMBL" id="CACVAT010000308">
    <property type="protein sequence ID" value="CAA6818704.1"/>
    <property type="molecule type" value="Genomic_DNA"/>
</dbReference>
<feature type="binding site" description="covalent" evidence="8">
    <location>
        <position position="246"/>
    </location>
    <ligand>
        <name>heme c</name>
        <dbReference type="ChEBI" id="CHEBI:61717"/>
        <label>2</label>
    </ligand>
</feature>
<feature type="domain" description="Cytochrome c" evidence="11">
    <location>
        <begin position="67"/>
        <end position="231"/>
    </location>
</feature>
<dbReference type="EC" id="1.11.1.5" evidence="12"/>
<keyword evidence="12" id="KW-0575">Peroxidase</keyword>
<comment type="subcellular location">
    <subcellularLocation>
        <location evidence="1">Periplasm</location>
    </subcellularLocation>
</comment>
<dbReference type="GO" id="GO:0046872">
    <property type="term" value="F:metal ion binding"/>
    <property type="evidence" value="ECO:0007669"/>
    <property type="project" value="UniProtKB-KW"/>
</dbReference>
<dbReference type="PIRSF" id="PIRSF000294">
    <property type="entry name" value="Cytochrome-c_peroxidase"/>
    <property type="match status" value="1"/>
</dbReference>
<comment type="PTM">
    <text evidence="8">Binds 2 heme groups per subunit.</text>
</comment>
<evidence type="ECO:0000256" key="7">
    <source>
        <dbReference type="ARBA" id="ARBA00023004"/>
    </source>
</evidence>
<keyword evidence="3 9" id="KW-0479">Metal-binding</keyword>
<dbReference type="GO" id="GO:0042597">
    <property type="term" value="C:periplasmic space"/>
    <property type="evidence" value="ECO:0007669"/>
    <property type="project" value="UniProtKB-SubCell"/>
</dbReference>
<organism evidence="12">
    <name type="scientific">uncultured Thiotrichaceae bacterium</name>
    <dbReference type="NCBI Taxonomy" id="298394"/>
    <lineage>
        <taxon>Bacteria</taxon>
        <taxon>Pseudomonadati</taxon>
        <taxon>Pseudomonadota</taxon>
        <taxon>Gammaproteobacteria</taxon>
        <taxon>Thiotrichales</taxon>
        <taxon>Thiotrichaceae</taxon>
        <taxon>environmental samples</taxon>
    </lineage>
</organism>
<dbReference type="InterPro" id="IPR036909">
    <property type="entry name" value="Cyt_c-like_dom_sf"/>
</dbReference>
<keyword evidence="2 8" id="KW-0349">Heme</keyword>
<reference evidence="12" key="1">
    <citation type="submission" date="2020-01" db="EMBL/GenBank/DDBJ databases">
        <authorList>
            <person name="Meier V. D."/>
            <person name="Meier V D."/>
        </authorList>
    </citation>
    <scope>NUCLEOTIDE SEQUENCE</scope>
    <source>
        <strain evidence="12">HLG_WM_MAG_09</strain>
    </source>
</reference>
<evidence type="ECO:0000256" key="3">
    <source>
        <dbReference type="ARBA" id="ARBA00022723"/>
    </source>
</evidence>
<feature type="signal peptide" evidence="10">
    <location>
        <begin position="1"/>
        <end position="20"/>
    </location>
</feature>
<dbReference type="InterPro" id="IPR004852">
    <property type="entry name" value="Di-haem_cyt_c_peroxidsae"/>
</dbReference>
<keyword evidence="6 12" id="KW-0560">Oxidoreductase</keyword>
<dbReference type="InterPro" id="IPR009056">
    <property type="entry name" value="Cyt_c-like_dom"/>
</dbReference>
<dbReference type="Pfam" id="PF03150">
    <property type="entry name" value="CCP_MauG"/>
    <property type="match status" value="1"/>
</dbReference>
<dbReference type="AlphaFoldDB" id="A0A6S6THA6"/>